<dbReference type="PANTHER" id="PTHR22780">
    <property type="entry name" value="ADAPTIN, ALPHA/GAMMA/EPSILON"/>
    <property type="match status" value="1"/>
</dbReference>
<dbReference type="Gene3D" id="1.25.10.10">
    <property type="entry name" value="Leucine-rich Repeat Variant"/>
    <property type="match status" value="1"/>
</dbReference>
<dbReference type="Pfam" id="PF12215">
    <property type="entry name" value="Glyco_hydr_116N"/>
    <property type="match status" value="1"/>
</dbReference>
<dbReference type="Pfam" id="PF02883">
    <property type="entry name" value="Alpha_adaptinC2"/>
    <property type="match status" value="1"/>
</dbReference>
<protein>
    <recommendedName>
        <fullName evidence="11">GAE domain-containing protein</fullName>
    </recommendedName>
</protein>
<dbReference type="FunFam" id="1.25.10.10:FF:000030">
    <property type="entry name" value="AP-1 complex subunit gamma"/>
    <property type="match status" value="1"/>
</dbReference>
<dbReference type="GO" id="GO:0005794">
    <property type="term" value="C:Golgi apparatus"/>
    <property type="evidence" value="ECO:0007669"/>
    <property type="project" value="UniProtKB-SubCell"/>
</dbReference>
<dbReference type="Pfam" id="PF01602">
    <property type="entry name" value="Adaptin_N"/>
    <property type="match status" value="1"/>
</dbReference>
<dbReference type="InterPro" id="IPR016024">
    <property type="entry name" value="ARM-type_fold"/>
</dbReference>
<organism evidence="12 13">
    <name type="scientific">Caenorhabditis briggsae</name>
    <dbReference type="NCBI Taxonomy" id="6238"/>
    <lineage>
        <taxon>Eukaryota</taxon>
        <taxon>Metazoa</taxon>
        <taxon>Ecdysozoa</taxon>
        <taxon>Nematoda</taxon>
        <taxon>Chromadorea</taxon>
        <taxon>Rhabditida</taxon>
        <taxon>Rhabditina</taxon>
        <taxon>Rhabditomorpha</taxon>
        <taxon>Rhabditoidea</taxon>
        <taxon>Rhabditidae</taxon>
        <taxon>Peloderinae</taxon>
        <taxon>Caenorhabditis</taxon>
    </lineage>
</organism>
<feature type="domain" description="GAE" evidence="11">
    <location>
        <begin position="700"/>
        <end position="813"/>
    </location>
</feature>
<dbReference type="InterPro" id="IPR011989">
    <property type="entry name" value="ARM-like"/>
</dbReference>
<evidence type="ECO:0000256" key="6">
    <source>
        <dbReference type="ARBA" id="ARBA00023034"/>
    </source>
</evidence>
<dbReference type="InterPro" id="IPR008928">
    <property type="entry name" value="6-hairpin_glycosidase_sf"/>
</dbReference>
<dbReference type="GO" id="GO:0004553">
    <property type="term" value="F:hydrolase activity, hydrolyzing O-glycosyl compounds"/>
    <property type="evidence" value="ECO:0007669"/>
    <property type="project" value="InterPro"/>
</dbReference>
<evidence type="ECO:0000313" key="13">
    <source>
        <dbReference type="Proteomes" id="UP000827892"/>
    </source>
</evidence>
<keyword evidence="4" id="KW-0813">Transport</keyword>
<comment type="similarity">
    <text evidence="3">Belongs to the adaptor complexes large subunit family.</text>
</comment>
<evidence type="ECO:0000256" key="5">
    <source>
        <dbReference type="ARBA" id="ARBA00022927"/>
    </source>
</evidence>
<keyword evidence="7" id="KW-0472">Membrane</keyword>
<dbReference type="FunFam" id="1.50.10.10:FF:000071">
    <property type="entry name" value="Non-lysosomal glucosylceramidase"/>
    <property type="match status" value="1"/>
</dbReference>
<evidence type="ECO:0000256" key="9">
    <source>
        <dbReference type="ARBA" id="ARBA00029433"/>
    </source>
</evidence>
<dbReference type="SUPFAM" id="SSF48208">
    <property type="entry name" value="Six-hairpin glycosidases"/>
    <property type="match status" value="1"/>
</dbReference>
<dbReference type="EMBL" id="CP090891">
    <property type="protein sequence ID" value="ULU14455.1"/>
    <property type="molecule type" value="Genomic_DNA"/>
</dbReference>
<evidence type="ECO:0000256" key="2">
    <source>
        <dbReference type="ARBA" id="ARBA00004555"/>
    </source>
</evidence>
<dbReference type="InterPro" id="IPR008153">
    <property type="entry name" value="GAE_dom"/>
</dbReference>
<evidence type="ECO:0000256" key="8">
    <source>
        <dbReference type="ARBA" id="ARBA00023329"/>
    </source>
</evidence>
<evidence type="ECO:0000256" key="3">
    <source>
        <dbReference type="ARBA" id="ARBA00006613"/>
    </source>
</evidence>
<dbReference type="GO" id="GO:0030659">
    <property type="term" value="C:cytoplasmic vesicle membrane"/>
    <property type="evidence" value="ECO:0007669"/>
    <property type="project" value="UniProtKB-SubCell"/>
</dbReference>
<dbReference type="InterPro" id="IPR006775">
    <property type="entry name" value="GH116_catalytic"/>
</dbReference>
<dbReference type="Pfam" id="PF04685">
    <property type="entry name" value="DUF608"/>
    <property type="match status" value="1"/>
</dbReference>
<dbReference type="GO" id="GO:0030117">
    <property type="term" value="C:membrane coat"/>
    <property type="evidence" value="ECO:0007669"/>
    <property type="project" value="InterPro"/>
</dbReference>
<dbReference type="InterPro" id="IPR008152">
    <property type="entry name" value="Clathrin_a/b/g-adaptin_app_Ig"/>
</dbReference>
<evidence type="ECO:0000259" key="11">
    <source>
        <dbReference type="PROSITE" id="PS50180"/>
    </source>
</evidence>
<dbReference type="GO" id="GO:0005975">
    <property type="term" value="P:carbohydrate metabolic process"/>
    <property type="evidence" value="ECO:0007669"/>
    <property type="project" value="InterPro"/>
</dbReference>
<feature type="compositionally biased region" description="Basic and acidic residues" evidence="10">
    <location>
        <begin position="1710"/>
        <end position="1722"/>
    </location>
</feature>
<gene>
    <name evidence="12" type="ORF">L3Y34_016742</name>
</gene>
<name>A0AAE9DY33_CAEBR</name>
<dbReference type="InterPro" id="IPR024462">
    <property type="entry name" value="GH116_N"/>
</dbReference>
<evidence type="ECO:0000256" key="4">
    <source>
        <dbReference type="ARBA" id="ARBA00022448"/>
    </source>
</evidence>
<dbReference type="Proteomes" id="UP000827892">
    <property type="component" value="Chromosome I"/>
</dbReference>
<evidence type="ECO:0000313" key="12">
    <source>
        <dbReference type="EMBL" id="ULU14455.1"/>
    </source>
</evidence>
<feature type="compositionally biased region" description="Basic and acidic residues" evidence="10">
    <location>
        <begin position="1674"/>
        <end position="1695"/>
    </location>
</feature>
<dbReference type="GO" id="GO:0006886">
    <property type="term" value="P:intracellular protein transport"/>
    <property type="evidence" value="ECO:0007669"/>
    <property type="project" value="InterPro"/>
</dbReference>
<keyword evidence="5" id="KW-0653">Protein transport</keyword>
<dbReference type="Gene3D" id="1.50.10.10">
    <property type="match status" value="1"/>
</dbReference>
<reference evidence="12 13" key="1">
    <citation type="submission" date="2022-05" db="EMBL/GenBank/DDBJ databases">
        <title>Chromosome-level reference genomes for two strains of Caenorhabditis briggsae: an improved platform for comparative genomics.</title>
        <authorList>
            <person name="Stevens L."/>
            <person name="Andersen E.C."/>
        </authorList>
    </citation>
    <scope>NUCLEOTIDE SEQUENCE [LARGE SCALE GENOMIC DNA]</scope>
    <source>
        <strain evidence="12">QX1410_ONT</strain>
        <tissue evidence="12">Whole-organism</tissue>
    </source>
</reference>
<dbReference type="SUPFAM" id="SSF48371">
    <property type="entry name" value="ARM repeat"/>
    <property type="match status" value="1"/>
</dbReference>
<keyword evidence="8" id="KW-0968">Cytoplasmic vesicle</keyword>
<dbReference type="InterPro" id="IPR002553">
    <property type="entry name" value="Clathrin/coatomer_adapt-like_N"/>
</dbReference>
<accession>A0AAE9DY33</accession>
<dbReference type="PROSITE" id="PS50180">
    <property type="entry name" value="GAE"/>
    <property type="match status" value="1"/>
</dbReference>
<dbReference type="InterPro" id="IPR013041">
    <property type="entry name" value="Clathrin_app_Ig-like_sf"/>
</dbReference>
<dbReference type="SUPFAM" id="SSF49348">
    <property type="entry name" value="Clathrin adaptor appendage domain"/>
    <property type="match status" value="1"/>
</dbReference>
<sequence length="1722" mass="195039">MATAVELAIEKIDEYKSKIGRTLGTPMRLRDLIRQVRAARTMAEERAVVDRESANIRESFRDDDSPWKCRNIAKLLYIHMLGYPAHFGQMECMKLVAHPRFTDKRIGYLGAMLLLDERSEVHLLVTNSLKNDLTCSTQFVSGLALCTLGSICSAEMCRDLANEVEKIIKQNNAYLKKKAALCAFRIVRKVPELMEVFIPCTRSLLGEKNHGVLMGATTLVTEMCERSPDVLNHFKKLVPNLVRILKNLLMSGYSPEHDVTGISDPFLQVKILRLLRVLGKDDVRVTEEMNDILAQVATNTETAKNVGNAILYETVLTIMEIKSESGLRILAVNILGRFLLNTDKNIRYVALNTLLKTVHVDYQFQAVQRHRNVVVECLKDPDISIRKRAMELCFALMNRTNIAIMTKEVLIFLETADAEFKSECASRMYIATERFSPNHEWHLDTMITVLRLAGKYVPDEVVSCMIQMISANEQLQSYAVSQLYHAAQRDAINAQPLLQVAFWTIGEFGDLLLQPTDVDSTPISEADVISVFESVLPSALTSLMTKCYAVTALAKLATRFHSSEERISALVRMNQAHIQLELQQRSVEFNVIMNLGELRDGLLERMPMITHNSLNAAAPSMAEDDGFSASSPDVPVTNGDLLGDLNLGGSDYNEDLLGGGGNAPAAQQSNSNILDIFGDSTPAPNSDIDFGIGTPAAKEPTFQPVIVINANGVEVQIQVISGWNNERARLKMTAFNNSSFTFTNFNFLAAVTKAFDIALEPPSSPNIQPNEHSTQFMTIIRKVPNTTARMKTRISYIVNGGERTGEGSVNEFPGLFSLIRCPRLLEHNKINQSSFKSMRRRRNSKKMSADDVADDWLPSTTMSGPGWKARGDRKPKEKRVPFNRPTPYQIYEALPFVRRYFMYWMKHTFDKEKLFINTFQPLKHKPYYGVPCGGIGCGAIGRDFRGGFCKFSLRPGLVEHKVDVVAADQFILSVRENDRCIYQKVLSAADVHRSSGQLSTWDFGFPKKNVHYRGLFPRSWTTFRIPDLGLTVVIRQVSPVLPNNYEDTTYPVCLFLIDVENTTNDREYDVSVAFTFRNGTGNRRWEREAECSAVMFETPEDSAEQVTGVSLYHRISGMSCTYGLASTHSKDSVLSVCERFDPSKSGGALWNHLMQTGDVPSLEEECAINAREMAVAVSNRFTLPPLSSKTHDYALSWDMPKVHFGSTGRSYHRRYTRFFEASEAGSAADSLCVRALRLRHKWEEEIEKWQSPILTHDKLPDWYKSAIFNELYFITDGGTVWFEFDENWADHEAHLSNYTKEKMKNIGRFGYLESWEYRMVNTYDVHFYASYALAELWPELELTVQSEFTDQVYHSIEKPTRFHMEGDWANVKTASRVPHDLGNPADEPWIATNAYVMHDTGKWKDLNMKYVLTSWRDYVVLSEEHQEFLHHTWPAVKMIMLEALANWDQNGDGMIENFGKADQTYDAWQMEGVSAYCGSLWLASLRVSIEMAGLLEDGETKKLFLETLNKAKKVFVDVLWTGTYFRFCERSRSRETVMADQLCGYWFLQSVSPEMADDLLPSHMVRSALDTIYRLNVCQFGNGQMGAVNADEMWTGVTYAVASLLIQQGEVEKAFHTASGSYLTCFEQTGLQYQTPEALYESKFYRAIGYMRPLSIWAMQWSLKKHCGLNTSKERLPKLPSEHAKTSEDTVKRVETSASEDSSSLGYVSDYREEKTASTRTR</sequence>
<feature type="region of interest" description="Disordered" evidence="10">
    <location>
        <begin position="1674"/>
        <end position="1722"/>
    </location>
</feature>
<comment type="subcellular location">
    <subcellularLocation>
        <location evidence="1">Cytoplasmic vesicle membrane</location>
    </subcellularLocation>
    <subcellularLocation>
        <location evidence="9">Endomembrane system</location>
        <topology evidence="9">Peripheral membrane protein</topology>
        <orientation evidence="9">Cytoplasmic side</orientation>
    </subcellularLocation>
    <subcellularLocation>
        <location evidence="2">Golgi apparatus</location>
    </subcellularLocation>
</comment>
<dbReference type="GO" id="GO:0016192">
    <property type="term" value="P:vesicle-mediated transport"/>
    <property type="evidence" value="ECO:0007669"/>
    <property type="project" value="InterPro"/>
</dbReference>
<evidence type="ECO:0000256" key="7">
    <source>
        <dbReference type="ARBA" id="ARBA00023136"/>
    </source>
</evidence>
<feature type="compositionally biased region" description="Polar residues" evidence="10">
    <location>
        <begin position="1696"/>
        <end position="1706"/>
    </location>
</feature>
<dbReference type="SMART" id="SM00809">
    <property type="entry name" value="Alpha_adaptinC2"/>
    <property type="match status" value="1"/>
</dbReference>
<proteinExistence type="inferred from homology"/>
<evidence type="ECO:0000256" key="10">
    <source>
        <dbReference type="SAM" id="MobiDB-lite"/>
    </source>
</evidence>
<dbReference type="InterPro" id="IPR050840">
    <property type="entry name" value="Adaptor_Complx_Large_Subunit"/>
</dbReference>
<dbReference type="Gene3D" id="2.60.40.1230">
    <property type="match status" value="1"/>
</dbReference>
<keyword evidence="6" id="KW-0333">Golgi apparatus</keyword>
<dbReference type="InterPro" id="IPR012341">
    <property type="entry name" value="6hp_glycosidase-like_sf"/>
</dbReference>
<evidence type="ECO:0000256" key="1">
    <source>
        <dbReference type="ARBA" id="ARBA00004156"/>
    </source>
</evidence>